<organism evidence="1 2">
    <name type="scientific">Grifola frondosa</name>
    <name type="common">Maitake</name>
    <name type="synonym">Polyporus frondosus</name>
    <dbReference type="NCBI Taxonomy" id="5627"/>
    <lineage>
        <taxon>Eukaryota</taxon>
        <taxon>Fungi</taxon>
        <taxon>Dikarya</taxon>
        <taxon>Basidiomycota</taxon>
        <taxon>Agaricomycotina</taxon>
        <taxon>Agaricomycetes</taxon>
        <taxon>Polyporales</taxon>
        <taxon>Grifolaceae</taxon>
        <taxon>Grifola</taxon>
    </lineage>
</organism>
<proteinExistence type="predicted"/>
<accession>A0A1C7LZA4</accession>
<dbReference type="Proteomes" id="UP000092993">
    <property type="component" value="Unassembled WGS sequence"/>
</dbReference>
<dbReference type="EMBL" id="LUGG01000015">
    <property type="protein sequence ID" value="OBZ69546.1"/>
    <property type="molecule type" value="Genomic_DNA"/>
</dbReference>
<protein>
    <submittedName>
        <fullName evidence="1">Uncharacterized protein</fullName>
    </submittedName>
</protein>
<evidence type="ECO:0000313" key="1">
    <source>
        <dbReference type="EMBL" id="OBZ69546.1"/>
    </source>
</evidence>
<comment type="caution">
    <text evidence="1">The sequence shown here is derived from an EMBL/GenBank/DDBJ whole genome shotgun (WGS) entry which is preliminary data.</text>
</comment>
<name>A0A1C7LZA4_GRIFR</name>
<evidence type="ECO:0000313" key="2">
    <source>
        <dbReference type="Proteomes" id="UP000092993"/>
    </source>
</evidence>
<gene>
    <name evidence="1" type="ORF">A0H81_10280</name>
</gene>
<keyword evidence="2" id="KW-1185">Reference proteome</keyword>
<sequence length="84" mass="9802">MTLICGGRRSEQGGYDIDDYALKKGLNGWTLRLADAKSETLAGSIMMELIQYESREFYVLYPVRRRYWTRQFKSPCTTNTSKHK</sequence>
<reference evidence="1 2" key="1">
    <citation type="submission" date="2016-03" db="EMBL/GenBank/DDBJ databases">
        <title>Whole genome sequencing of Grifola frondosa 9006-11.</title>
        <authorList>
            <person name="Min B."/>
            <person name="Park H."/>
            <person name="Kim J.-G."/>
            <person name="Cho H."/>
            <person name="Oh Y.-L."/>
            <person name="Kong W.-S."/>
            <person name="Choi I.-G."/>
        </authorList>
    </citation>
    <scope>NUCLEOTIDE SEQUENCE [LARGE SCALE GENOMIC DNA]</scope>
    <source>
        <strain evidence="1 2">9006-11</strain>
    </source>
</reference>
<dbReference type="AlphaFoldDB" id="A0A1C7LZA4"/>